<evidence type="ECO:0000256" key="5">
    <source>
        <dbReference type="ARBA" id="ARBA00022833"/>
    </source>
</evidence>
<feature type="transmembrane region" description="Helical" evidence="9">
    <location>
        <begin position="53"/>
        <end position="72"/>
    </location>
</feature>
<evidence type="ECO:0000256" key="1">
    <source>
        <dbReference type="ARBA" id="ARBA00004651"/>
    </source>
</evidence>
<feature type="transmembrane region" description="Helical" evidence="9">
    <location>
        <begin position="84"/>
        <end position="105"/>
    </location>
</feature>
<name>A0A512IDM3_9MICC</name>
<proteinExistence type="inferred from homology"/>
<evidence type="ECO:0000313" key="11">
    <source>
        <dbReference type="Proteomes" id="UP000321103"/>
    </source>
</evidence>
<dbReference type="PANTHER" id="PTHR11040">
    <property type="entry name" value="ZINC/IRON TRANSPORTER"/>
    <property type="match status" value="1"/>
</dbReference>
<dbReference type="GO" id="GO:0005886">
    <property type="term" value="C:plasma membrane"/>
    <property type="evidence" value="ECO:0007669"/>
    <property type="project" value="UniProtKB-SubCell"/>
</dbReference>
<sequence length="286" mass="28593">MPFPAVTFLPFGPWSTTGSYTAVMVQTLIFGLVASSALVIGALVGVRFELPKRVLAILLSFAAGALITALAFELFEDAYERGGIGLAVAGLFAGAVVFTALSALLDRWAQPGPRSDDAERQQGSAKLDPDAAADDKAPTAASASGAAGLALLAAVTLDGVPENVALGVSLTEGTGGLALLAAIFVSNLPESLVGAASMREQGMSRGRAVLLWTVCGVLLVLAVLLGAGPLAGSDPETISLPLAFAAGAVIASLADTLMPEAYEHGGPAVALSTAAGFALSFALSLA</sequence>
<organism evidence="10 11">
    <name type="scientific">Kocuria turfanensis</name>
    <dbReference type="NCBI Taxonomy" id="388357"/>
    <lineage>
        <taxon>Bacteria</taxon>
        <taxon>Bacillati</taxon>
        <taxon>Actinomycetota</taxon>
        <taxon>Actinomycetes</taxon>
        <taxon>Micrococcales</taxon>
        <taxon>Micrococcaceae</taxon>
        <taxon>Kocuria</taxon>
    </lineage>
</organism>
<dbReference type="GO" id="GO:0005385">
    <property type="term" value="F:zinc ion transmembrane transporter activity"/>
    <property type="evidence" value="ECO:0007669"/>
    <property type="project" value="TreeGrafter"/>
</dbReference>
<keyword evidence="5" id="KW-0862">Zinc</keyword>
<evidence type="ECO:0000256" key="9">
    <source>
        <dbReference type="SAM" id="Phobius"/>
    </source>
</evidence>
<evidence type="ECO:0000256" key="8">
    <source>
        <dbReference type="SAM" id="MobiDB-lite"/>
    </source>
</evidence>
<dbReference type="Proteomes" id="UP000321103">
    <property type="component" value="Unassembled WGS sequence"/>
</dbReference>
<evidence type="ECO:0000256" key="6">
    <source>
        <dbReference type="ARBA" id="ARBA00022989"/>
    </source>
</evidence>
<keyword evidence="11" id="KW-1185">Reference proteome</keyword>
<evidence type="ECO:0000256" key="4">
    <source>
        <dbReference type="ARBA" id="ARBA00022692"/>
    </source>
</evidence>
<evidence type="ECO:0000256" key="7">
    <source>
        <dbReference type="ARBA" id="ARBA00023136"/>
    </source>
</evidence>
<comment type="subcellular location">
    <subcellularLocation>
        <location evidence="1">Cell membrane</location>
        <topology evidence="1">Multi-pass membrane protein</topology>
    </subcellularLocation>
</comment>
<dbReference type="AlphaFoldDB" id="A0A512IDM3"/>
<keyword evidence="6 9" id="KW-1133">Transmembrane helix</keyword>
<comment type="caution">
    <text evidence="10">The sequence shown here is derived from an EMBL/GenBank/DDBJ whole genome shotgun (WGS) entry which is preliminary data.</text>
</comment>
<feature type="compositionally biased region" description="Basic and acidic residues" evidence="8">
    <location>
        <begin position="127"/>
        <end position="137"/>
    </location>
</feature>
<dbReference type="EMBL" id="BJZS01000051">
    <property type="protein sequence ID" value="GEO95789.1"/>
    <property type="molecule type" value="Genomic_DNA"/>
</dbReference>
<evidence type="ECO:0000313" key="10">
    <source>
        <dbReference type="EMBL" id="GEO95789.1"/>
    </source>
</evidence>
<gene>
    <name evidence="10" type="ORF">KTU01_19120</name>
</gene>
<reference evidence="10 11" key="1">
    <citation type="submission" date="2019-07" db="EMBL/GenBank/DDBJ databases">
        <title>Whole genome shotgun sequence of Kocuria turfanensis NBRC 107627.</title>
        <authorList>
            <person name="Hosoyama A."/>
            <person name="Uohara A."/>
            <person name="Ohji S."/>
            <person name="Ichikawa N."/>
        </authorList>
    </citation>
    <scope>NUCLEOTIDE SEQUENCE [LARGE SCALE GENOMIC DNA]</scope>
    <source>
        <strain evidence="10 11">NBRC 107627</strain>
    </source>
</reference>
<dbReference type="Pfam" id="PF02535">
    <property type="entry name" value="Zip"/>
    <property type="match status" value="1"/>
</dbReference>
<keyword evidence="4 9" id="KW-0812">Transmembrane</keyword>
<accession>A0A512IDM3</accession>
<keyword evidence="3" id="KW-1003">Cell membrane</keyword>
<dbReference type="InterPro" id="IPR003689">
    <property type="entry name" value="ZIP"/>
</dbReference>
<feature type="transmembrane region" description="Helical" evidence="9">
    <location>
        <begin position="208"/>
        <end position="232"/>
    </location>
</feature>
<feature type="transmembrane region" description="Helical" evidence="9">
    <location>
        <begin position="20"/>
        <end position="46"/>
    </location>
</feature>
<dbReference type="STRING" id="388357.GCA_001580365_00223"/>
<feature type="transmembrane region" description="Helical" evidence="9">
    <location>
        <begin position="265"/>
        <end position="285"/>
    </location>
</feature>
<comment type="similarity">
    <text evidence="2">Belongs to the ZIP transporter (TC 2.A.5) family.</text>
</comment>
<feature type="region of interest" description="Disordered" evidence="8">
    <location>
        <begin position="112"/>
        <end position="137"/>
    </location>
</feature>
<keyword evidence="7 9" id="KW-0472">Membrane</keyword>
<evidence type="ECO:0000256" key="3">
    <source>
        <dbReference type="ARBA" id="ARBA00022475"/>
    </source>
</evidence>
<protein>
    <submittedName>
        <fullName evidence="10">ZIP family zinc transporter</fullName>
    </submittedName>
</protein>
<dbReference type="PANTHER" id="PTHR11040:SF211">
    <property type="entry name" value="ZINC TRANSPORTER ZIP11"/>
    <property type="match status" value="1"/>
</dbReference>
<evidence type="ECO:0000256" key="2">
    <source>
        <dbReference type="ARBA" id="ARBA00006939"/>
    </source>
</evidence>